<gene>
    <name evidence="1" type="ORF">KUDE01_026126</name>
</gene>
<dbReference type="Proteomes" id="UP001228049">
    <property type="component" value="Unassembled WGS sequence"/>
</dbReference>
<organism evidence="1 2">
    <name type="scientific">Dissostichus eleginoides</name>
    <name type="common">Patagonian toothfish</name>
    <name type="synonym">Dissostichus amissus</name>
    <dbReference type="NCBI Taxonomy" id="100907"/>
    <lineage>
        <taxon>Eukaryota</taxon>
        <taxon>Metazoa</taxon>
        <taxon>Chordata</taxon>
        <taxon>Craniata</taxon>
        <taxon>Vertebrata</taxon>
        <taxon>Euteleostomi</taxon>
        <taxon>Actinopterygii</taxon>
        <taxon>Neopterygii</taxon>
        <taxon>Teleostei</taxon>
        <taxon>Neoteleostei</taxon>
        <taxon>Acanthomorphata</taxon>
        <taxon>Eupercaria</taxon>
        <taxon>Perciformes</taxon>
        <taxon>Notothenioidei</taxon>
        <taxon>Nototheniidae</taxon>
        <taxon>Dissostichus</taxon>
    </lineage>
</organism>
<dbReference type="EMBL" id="JASDAP010000025">
    <property type="protein sequence ID" value="KAK1880602.1"/>
    <property type="molecule type" value="Genomic_DNA"/>
</dbReference>
<reference evidence="1" key="1">
    <citation type="submission" date="2023-04" db="EMBL/GenBank/DDBJ databases">
        <title>Chromosome-level genome of Chaenocephalus aceratus.</title>
        <authorList>
            <person name="Park H."/>
        </authorList>
    </citation>
    <scope>NUCLEOTIDE SEQUENCE</scope>
    <source>
        <strain evidence="1">DE</strain>
        <tissue evidence="1">Muscle</tissue>
    </source>
</reference>
<evidence type="ECO:0000313" key="2">
    <source>
        <dbReference type="Proteomes" id="UP001228049"/>
    </source>
</evidence>
<name>A0AAD9BB83_DISEL</name>
<sequence length="151" mass="16383">MYLHAASLPACIKVSEAGLPSPSPSLCDSSQWECLGSEWYNCPEKSQRKSSITDLLLTVTGFHLSAPRAIRSWQGNDSNTEAVNQSCREAKPKGGGSHVACNFLEAIKSTLFNSLSNTPAILAAKWSFSAKLSIQRRECESTLQNKAQHIG</sequence>
<proteinExistence type="predicted"/>
<accession>A0AAD9BB83</accession>
<evidence type="ECO:0000313" key="1">
    <source>
        <dbReference type="EMBL" id="KAK1880602.1"/>
    </source>
</evidence>
<keyword evidence="2" id="KW-1185">Reference proteome</keyword>
<protein>
    <submittedName>
        <fullName evidence="1">DNA replication licensing factor MCM5</fullName>
    </submittedName>
</protein>
<dbReference type="AlphaFoldDB" id="A0AAD9BB83"/>
<comment type="caution">
    <text evidence="1">The sequence shown here is derived from an EMBL/GenBank/DDBJ whole genome shotgun (WGS) entry which is preliminary data.</text>
</comment>